<evidence type="ECO:0000313" key="2">
    <source>
        <dbReference type="Proteomes" id="UP000051461"/>
    </source>
</evidence>
<keyword evidence="2" id="KW-1185">Reference proteome</keyword>
<dbReference type="PATRIC" id="fig|1423726.3.peg.1963"/>
<dbReference type="Proteomes" id="UP000051461">
    <property type="component" value="Unassembled WGS sequence"/>
</dbReference>
<sequence>MGDTKQGMKAMLASLTTKQFTFFIGPAMPQKDYLKVGKRLAEAGKLIPHIDDIFSVQDTAKAIAYAIEAHPQGKLVIKTDF</sequence>
<reference evidence="1 2" key="1">
    <citation type="journal article" date="2015" name="Genome Announc.">
        <title>Expanding the biotechnology potential of lactobacilli through comparative genomics of 213 strains and associated genera.</title>
        <authorList>
            <person name="Sun Z."/>
            <person name="Harris H.M."/>
            <person name="McCann A."/>
            <person name="Guo C."/>
            <person name="Argimon S."/>
            <person name="Zhang W."/>
            <person name="Yang X."/>
            <person name="Jeffery I.B."/>
            <person name="Cooney J.C."/>
            <person name="Kagawa T.F."/>
            <person name="Liu W."/>
            <person name="Song Y."/>
            <person name="Salvetti E."/>
            <person name="Wrobel A."/>
            <person name="Rasinkangas P."/>
            <person name="Parkhill J."/>
            <person name="Rea M.C."/>
            <person name="O'Sullivan O."/>
            <person name="Ritari J."/>
            <person name="Douillard F.P."/>
            <person name="Paul Ross R."/>
            <person name="Yang R."/>
            <person name="Briner A.E."/>
            <person name="Felis G.E."/>
            <person name="de Vos W.M."/>
            <person name="Barrangou R."/>
            <person name="Klaenhammer T.R."/>
            <person name="Caufield P.W."/>
            <person name="Cui Y."/>
            <person name="Zhang H."/>
            <person name="O'Toole P.W."/>
        </authorList>
    </citation>
    <scope>NUCLEOTIDE SEQUENCE [LARGE SCALE GENOMIC DNA]</scope>
    <source>
        <strain evidence="1 2">DSM 20003</strain>
    </source>
</reference>
<proteinExistence type="predicted"/>
<dbReference type="EMBL" id="AZDA01000138">
    <property type="protein sequence ID" value="KRK32698.1"/>
    <property type="molecule type" value="Genomic_DNA"/>
</dbReference>
<dbReference type="AlphaFoldDB" id="A0A0R1GN01"/>
<organism evidence="1 2">
    <name type="scientific">Loigolactobacillus bifermentans DSM 20003</name>
    <dbReference type="NCBI Taxonomy" id="1423726"/>
    <lineage>
        <taxon>Bacteria</taxon>
        <taxon>Bacillati</taxon>
        <taxon>Bacillota</taxon>
        <taxon>Bacilli</taxon>
        <taxon>Lactobacillales</taxon>
        <taxon>Lactobacillaceae</taxon>
        <taxon>Loigolactobacillus</taxon>
    </lineage>
</organism>
<gene>
    <name evidence="1" type="ORF">FC07_GL001892</name>
</gene>
<evidence type="ECO:0008006" key="3">
    <source>
        <dbReference type="Google" id="ProtNLM"/>
    </source>
</evidence>
<dbReference type="Pfam" id="PF13602">
    <property type="entry name" value="ADH_zinc_N_2"/>
    <property type="match status" value="1"/>
</dbReference>
<dbReference type="STRING" id="1423726.FC07_GL001892"/>
<dbReference type="Gene3D" id="3.90.180.10">
    <property type="entry name" value="Medium-chain alcohol dehydrogenases, catalytic domain"/>
    <property type="match status" value="1"/>
</dbReference>
<accession>A0A0R1GN01</accession>
<evidence type="ECO:0000313" key="1">
    <source>
        <dbReference type="EMBL" id="KRK32698.1"/>
    </source>
</evidence>
<name>A0A0R1GN01_9LACO</name>
<dbReference type="Gene3D" id="3.40.50.720">
    <property type="entry name" value="NAD(P)-binding Rossmann-like Domain"/>
    <property type="match status" value="1"/>
</dbReference>
<comment type="caution">
    <text evidence="1">The sequence shown here is derived from an EMBL/GenBank/DDBJ whole genome shotgun (WGS) entry which is preliminary data.</text>
</comment>
<protein>
    <recommendedName>
        <fullName evidence="3">Zinc-binding dehydrogenase</fullName>
    </recommendedName>
</protein>